<proteinExistence type="predicted"/>
<name>A0ABV3SKR7_9HYPH</name>
<keyword evidence="1" id="KW-0812">Transmembrane</keyword>
<keyword evidence="1" id="KW-1133">Transmembrane helix</keyword>
<reference evidence="2 3" key="1">
    <citation type="submission" date="2024-05" db="EMBL/GenBank/DDBJ databases">
        <authorList>
            <person name="Jiang F."/>
        </authorList>
    </citation>
    <scope>NUCLEOTIDE SEQUENCE [LARGE SCALE GENOMIC DNA]</scope>
    <source>
        <strain evidence="2 3">LZ166</strain>
    </source>
</reference>
<evidence type="ECO:0008006" key="4">
    <source>
        <dbReference type="Google" id="ProtNLM"/>
    </source>
</evidence>
<dbReference type="EMBL" id="JBDPGJ010000004">
    <property type="protein sequence ID" value="MEX0407367.1"/>
    <property type="molecule type" value="Genomic_DNA"/>
</dbReference>
<evidence type="ECO:0000256" key="1">
    <source>
        <dbReference type="SAM" id="Phobius"/>
    </source>
</evidence>
<dbReference type="RefSeq" id="WP_367955250.1">
    <property type="nucleotide sequence ID" value="NZ_JBDPGJ010000004.1"/>
</dbReference>
<evidence type="ECO:0000313" key="2">
    <source>
        <dbReference type="EMBL" id="MEX0407367.1"/>
    </source>
</evidence>
<evidence type="ECO:0000313" key="3">
    <source>
        <dbReference type="Proteomes" id="UP001556692"/>
    </source>
</evidence>
<gene>
    <name evidence="2" type="ORF">ABGN05_17040</name>
</gene>
<keyword evidence="1" id="KW-0472">Membrane</keyword>
<organism evidence="2 3">
    <name type="scientific">Aquibium pacificus</name>
    <dbReference type="NCBI Taxonomy" id="3153579"/>
    <lineage>
        <taxon>Bacteria</taxon>
        <taxon>Pseudomonadati</taxon>
        <taxon>Pseudomonadota</taxon>
        <taxon>Alphaproteobacteria</taxon>
        <taxon>Hyphomicrobiales</taxon>
        <taxon>Phyllobacteriaceae</taxon>
        <taxon>Aquibium</taxon>
    </lineage>
</organism>
<comment type="caution">
    <text evidence="2">The sequence shown here is derived from an EMBL/GenBank/DDBJ whole genome shotgun (WGS) entry which is preliminary data.</text>
</comment>
<keyword evidence="3" id="KW-1185">Reference proteome</keyword>
<feature type="transmembrane region" description="Helical" evidence="1">
    <location>
        <begin position="12"/>
        <end position="31"/>
    </location>
</feature>
<protein>
    <recommendedName>
        <fullName evidence="4">SH3 domain-containing protein</fullName>
    </recommendedName>
</protein>
<accession>A0ABV3SKR7</accession>
<sequence>MNIPEWTKPAAYGVAAGAIAMAIVGFSWGGWVTGSTADEMAATASRDASERLVASICVERFLAAPSAAGQLVALKEVKSWEQDSFIEDGGWIHMQFLDQQVTGAADLCADQLVAMESVPEIATEPVAATTKPVTTGG</sequence>
<dbReference type="Proteomes" id="UP001556692">
    <property type="component" value="Unassembled WGS sequence"/>
</dbReference>